<sequence>MEPKTYAVSQKYHRKSPKLTWKICQLWHGVDLSQANIGELVERFSACTRGYPNQSKGSFDVTPAGQCVKDAGIFIKRRHNANPNEVITSLPECLRSVGGLESDIAPVAQCLQANIPLPFTYVGGNTYYTYLDGLMLNFALSDCIHADSPSGTCTNIASRSFDYSASLDAIATATEDCLVRIGADKNEAAQNVQCFRAEMNDPSVRARAQEFINEHGG</sequence>
<keyword evidence="2" id="KW-1185">Reference proteome</keyword>
<comment type="caution">
    <text evidence="1">The sequence shown here is derived from an EMBL/GenBank/DDBJ whole genome shotgun (WGS) entry which is preliminary data.</text>
</comment>
<accession>A0AAE1LF98</accession>
<name>A0AAE1LF98_9NEOP</name>
<organism evidence="1 2">
    <name type="scientific">Frankliniella fusca</name>
    <dbReference type="NCBI Taxonomy" id="407009"/>
    <lineage>
        <taxon>Eukaryota</taxon>
        <taxon>Metazoa</taxon>
        <taxon>Ecdysozoa</taxon>
        <taxon>Arthropoda</taxon>
        <taxon>Hexapoda</taxon>
        <taxon>Insecta</taxon>
        <taxon>Pterygota</taxon>
        <taxon>Neoptera</taxon>
        <taxon>Paraneoptera</taxon>
        <taxon>Thysanoptera</taxon>
        <taxon>Terebrantia</taxon>
        <taxon>Thripoidea</taxon>
        <taxon>Thripidae</taxon>
        <taxon>Frankliniella</taxon>
    </lineage>
</organism>
<reference evidence="1" key="1">
    <citation type="submission" date="2021-07" db="EMBL/GenBank/DDBJ databases">
        <authorList>
            <person name="Catto M.A."/>
            <person name="Jacobson A."/>
            <person name="Kennedy G."/>
            <person name="Labadie P."/>
            <person name="Hunt B.G."/>
            <person name="Srinivasan R."/>
        </authorList>
    </citation>
    <scope>NUCLEOTIDE SEQUENCE</scope>
    <source>
        <strain evidence="1">PL_HMW_Pooled</strain>
        <tissue evidence="1">Head</tissue>
    </source>
</reference>
<protein>
    <submittedName>
        <fullName evidence="1">Myoglobin</fullName>
    </submittedName>
</protein>
<dbReference type="AlphaFoldDB" id="A0AAE1LF98"/>
<gene>
    <name evidence="1" type="ORF">KUF71_007018</name>
</gene>
<evidence type="ECO:0000313" key="1">
    <source>
        <dbReference type="EMBL" id="KAK3917523.1"/>
    </source>
</evidence>
<dbReference type="Proteomes" id="UP001219518">
    <property type="component" value="Unassembled WGS sequence"/>
</dbReference>
<reference evidence="1" key="2">
    <citation type="journal article" date="2023" name="BMC Genomics">
        <title>Pest status, molecular evolution, and epigenetic factors derived from the genome assembly of Frankliniella fusca, a thysanopteran phytovirus vector.</title>
        <authorList>
            <person name="Catto M.A."/>
            <person name="Labadie P.E."/>
            <person name="Jacobson A.L."/>
            <person name="Kennedy G.G."/>
            <person name="Srinivasan R."/>
            <person name="Hunt B.G."/>
        </authorList>
    </citation>
    <scope>NUCLEOTIDE SEQUENCE</scope>
    <source>
        <strain evidence="1">PL_HMW_Pooled</strain>
    </source>
</reference>
<dbReference type="EMBL" id="JAHWGI010000737">
    <property type="protein sequence ID" value="KAK3917523.1"/>
    <property type="molecule type" value="Genomic_DNA"/>
</dbReference>
<evidence type="ECO:0000313" key="2">
    <source>
        <dbReference type="Proteomes" id="UP001219518"/>
    </source>
</evidence>
<proteinExistence type="predicted"/>